<dbReference type="EMBL" id="BKAJ01000092">
    <property type="protein sequence ID" value="GEP58027.1"/>
    <property type="molecule type" value="Genomic_DNA"/>
</dbReference>
<evidence type="ECO:0000313" key="4">
    <source>
        <dbReference type="Proteomes" id="UP000321058"/>
    </source>
</evidence>
<evidence type="ECO:0008006" key="5">
    <source>
        <dbReference type="Google" id="ProtNLM"/>
    </source>
</evidence>
<feature type="signal peptide" evidence="2">
    <location>
        <begin position="1"/>
        <end position="20"/>
    </location>
</feature>
<name>A0A512NGE8_9HYPH</name>
<reference evidence="3 4" key="1">
    <citation type="submission" date="2019-07" db="EMBL/GenBank/DDBJ databases">
        <title>Whole genome shotgun sequence of Reyranella soli NBRC 108950.</title>
        <authorList>
            <person name="Hosoyama A."/>
            <person name="Uohara A."/>
            <person name="Ohji S."/>
            <person name="Ichikawa N."/>
        </authorList>
    </citation>
    <scope>NUCLEOTIDE SEQUENCE [LARGE SCALE GENOMIC DNA]</scope>
    <source>
        <strain evidence="3 4">NBRC 108950</strain>
    </source>
</reference>
<dbReference type="PANTHER" id="PTHR42928:SF5">
    <property type="entry name" value="BLR1237 PROTEIN"/>
    <property type="match status" value="1"/>
</dbReference>
<dbReference type="AlphaFoldDB" id="A0A512NGE8"/>
<organism evidence="3 4">
    <name type="scientific">Reyranella soli</name>
    <dbReference type="NCBI Taxonomy" id="1230389"/>
    <lineage>
        <taxon>Bacteria</taxon>
        <taxon>Pseudomonadati</taxon>
        <taxon>Pseudomonadota</taxon>
        <taxon>Alphaproteobacteria</taxon>
        <taxon>Hyphomicrobiales</taxon>
        <taxon>Reyranellaceae</taxon>
        <taxon>Reyranella</taxon>
    </lineage>
</organism>
<proteinExistence type="inferred from homology"/>
<evidence type="ECO:0000256" key="2">
    <source>
        <dbReference type="SAM" id="SignalP"/>
    </source>
</evidence>
<dbReference type="Gene3D" id="3.40.190.10">
    <property type="entry name" value="Periplasmic binding protein-like II"/>
    <property type="match status" value="1"/>
</dbReference>
<keyword evidence="4" id="KW-1185">Reference proteome</keyword>
<gene>
    <name evidence="3" type="ORF">RSO01_51930</name>
</gene>
<dbReference type="PANTHER" id="PTHR42928">
    <property type="entry name" value="TRICARBOXYLATE-BINDING PROTEIN"/>
    <property type="match status" value="1"/>
</dbReference>
<dbReference type="SUPFAM" id="SSF53850">
    <property type="entry name" value="Periplasmic binding protein-like II"/>
    <property type="match status" value="1"/>
</dbReference>
<protein>
    <recommendedName>
        <fullName evidence="5">ABC transporter substrate-binding protein</fullName>
    </recommendedName>
</protein>
<dbReference type="Proteomes" id="UP000321058">
    <property type="component" value="Unassembled WGS sequence"/>
</dbReference>
<dbReference type="Pfam" id="PF03401">
    <property type="entry name" value="TctC"/>
    <property type="match status" value="1"/>
</dbReference>
<dbReference type="InterPro" id="IPR005064">
    <property type="entry name" value="BUG"/>
</dbReference>
<evidence type="ECO:0000256" key="1">
    <source>
        <dbReference type="ARBA" id="ARBA00006987"/>
    </source>
</evidence>
<dbReference type="RefSeq" id="WP_246158801.1">
    <property type="nucleotide sequence ID" value="NZ_BKAJ01000092.1"/>
</dbReference>
<comment type="caution">
    <text evidence="3">The sequence shown here is derived from an EMBL/GenBank/DDBJ whole genome shotgun (WGS) entry which is preliminary data.</text>
</comment>
<feature type="chain" id="PRO_5022239648" description="ABC transporter substrate-binding protein" evidence="2">
    <location>
        <begin position="21"/>
        <end position="322"/>
    </location>
</feature>
<dbReference type="InterPro" id="IPR042100">
    <property type="entry name" value="Bug_dom1"/>
</dbReference>
<comment type="similarity">
    <text evidence="1">Belongs to the UPF0065 (bug) family.</text>
</comment>
<sequence>MLRRQLLAATLVMAAAPAFGQAYPNKPITMIVPFAAGGPTDLIARIVGERMGKELGQQFIIENVTGAAGTIAMAKLARSAPDGYTIGIGHVGTNVANAVIYTKLGFDLLGDLEPIARLPANGMLVVSSNNVPAKSLKELVEYLKANPDKVSGGTAGIGSGAHLGALAFNKATGVSYQLVPYRGTGPAMQDLLANQIQVMVDQSANSLPQVQAGKIRAYAVTSAKRSPAMPDIPTAAEAGYPMEVSIWNGLWAPKGTPKDIIDKLNAAAVTALADPAVRKRMDELGLDTPTPEQMKPAAFAAFQKAELAYWKPILEAAGVKAE</sequence>
<keyword evidence="2" id="KW-0732">Signal</keyword>
<dbReference type="Gene3D" id="3.40.190.150">
    <property type="entry name" value="Bordetella uptake gene, domain 1"/>
    <property type="match status" value="1"/>
</dbReference>
<accession>A0A512NGE8</accession>
<evidence type="ECO:0000313" key="3">
    <source>
        <dbReference type="EMBL" id="GEP58027.1"/>
    </source>
</evidence>
<dbReference type="PIRSF" id="PIRSF017082">
    <property type="entry name" value="YflP"/>
    <property type="match status" value="1"/>
</dbReference>